<comment type="subunit">
    <text evidence="18">Homotrimer.</text>
</comment>
<feature type="binding site" evidence="18">
    <location>
        <position position="435"/>
    </location>
    <ligand>
        <name>acetyl-CoA</name>
        <dbReference type="ChEBI" id="CHEBI:57288"/>
    </ligand>
</feature>
<comment type="pathway">
    <text evidence="18">Nucleotide-sugar biosynthesis; UDP-N-acetyl-alpha-D-glucosamine biosynthesis; N-acetyl-alpha-D-glucosamine 1-phosphate from alpha-D-glucosamine 6-phosphate (route II): step 2/2.</text>
</comment>
<accession>A0ABW6CUY3</accession>
<dbReference type="InterPro" id="IPR050065">
    <property type="entry name" value="GlmU-like"/>
</dbReference>
<comment type="catalytic activity">
    <reaction evidence="15 18">
        <text>alpha-D-glucosamine 1-phosphate + acetyl-CoA = N-acetyl-alpha-D-glucosamine 1-phosphate + CoA + H(+)</text>
        <dbReference type="Rhea" id="RHEA:13725"/>
        <dbReference type="ChEBI" id="CHEBI:15378"/>
        <dbReference type="ChEBI" id="CHEBI:57287"/>
        <dbReference type="ChEBI" id="CHEBI:57288"/>
        <dbReference type="ChEBI" id="CHEBI:57776"/>
        <dbReference type="ChEBI" id="CHEBI:58516"/>
        <dbReference type="EC" id="2.3.1.157"/>
    </reaction>
</comment>
<keyword evidence="6 18" id="KW-0548">Nucleotidyltransferase</keyword>
<comment type="caution">
    <text evidence="18">Lacks conserved residue(s) required for the propagation of feature annotation.</text>
</comment>
<dbReference type="Pfam" id="PF12804">
    <property type="entry name" value="NTP_transf_3"/>
    <property type="match status" value="1"/>
</dbReference>
<dbReference type="PANTHER" id="PTHR43584">
    <property type="entry name" value="NUCLEOTIDYL TRANSFERASE"/>
    <property type="match status" value="1"/>
</dbReference>
<feature type="binding site" evidence="18">
    <location>
        <position position="167"/>
    </location>
    <ligand>
        <name>UDP-N-acetyl-alpha-D-glucosamine</name>
        <dbReference type="ChEBI" id="CHEBI:57705"/>
    </ligand>
</feature>
<dbReference type="NCBIfam" id="NF010933">
    <property type="entry name" value="PRK14353.1"/>
    <property type="match status" value="1"/>
</dbReference>
<feature type="binding site" evidence="18">
    <location>
        <position position="375"/>
    </location>
    <ligand>
        <name>acetyl-CoA</name>
        <dbReference type="ChEBI" id="CHEBI:57288"/>
    </ligand>
</feature>
<dbReference type="EC" id="2.3.1.157" evidence="18"/>
<dbReference type="EMBL" id="JAOTJD010000046">
    <property type="protein sequence ID" value="MFD3266103.1"/>
    <property type="molecule type" value="Genomic_DNA"/>
</dbReference>
<evidence type="ECO:0000256" key="12">
    <source>
        <dbReference type="ARBA" id="ARBA00023268"/>
    </source>
</evidence>
<comment type="similarity">
    <text evidence="3 18">In the N-terminal section; belongs to the N-acetylglucosamine-1-phosphate uridyltransferase family.</text>
</comment>
<dbReference type="InterPro" id="IPR001451">
    <property type="entry name" value="Hexapep"/>
</dbReference>
<evidence type="ECO:0000256" key="13">
    <source>
        <dbReference type="ARBA" id="ARBA00023315"/>
    </source>
</evidence>
<evidence type="ECO:0000313" key="21">
    <source>
        <dbReference type="Proteomes" id="UP001598130"/>
    </source>
</evidence>
<keyword evidence="14 18" id="KW-0961">Cell wall biogenesis/degradation</keyword>
<dbReference type="CDD" id="cd02540">
    <property type="entry name" value="GT2_GlmU_N_bac"/>
    <property type="match status" value="1"/>
</dbReference>
<dbReference type="EC" id="2.7.7.23" evidence="18"/>
<keyword evidence="9 18" id="KW-0460">Magnesium</keyword>
<comment type="caution">
    <text evidence="20">The sequence shown here is derived from an EMBL/GenBank/DDBJ whole genome shotgun (WGS) entry which is preliminary data.</text>
</comment>
<feature type="binding site" evidence="18">
    <location>
        <position position="152"/>
    </location>
    <ligand>
        <name>UDP-N-acetyl-alpha-D-glucosamine</name>
        <dbReference type="ChEBI" id="CHEBI:57705"/>
    </ligand>
</feature>
<feature type="binding site" evidence="18">
    <location>
        <position position="33"/>
    </location>
    <ligand>
        <name>UDP-N-acetyl-alpha-D-glucosamine</name>
        <dbReference type="ChEBI" id="CHEBI:57705"/>
    </ligand>
</feature>
<evidence type="ECO:0000256" key="11">
    <source>
        <dbReference type="ARBA" id="ARBA00022984"/>
    </source>
</evidence>
<comment type="pathway">
    <text evidence="18">Bacterial outer membrane biogenesis; LPS lipid A biosynthesis.</text>
</comment>
<keyword evidence="10 18" id="KW-0133">Cell shape</keyword>
<keyword evidence="7 18" id="KW-0479">Metal-binding</keyword>
<keyword evidence="4 18" id="KW-0963">Cytoplasm</keyword>
<evidence type="ECO:0000256" key="2">
    <source>
        <dbReference type="ARBA" id="ARBA00007707"/>
    </source>
</evidence>
<keyword evidence="12 18" id="KW-0511">Multifunctional enzyme</keyword>
<feature type="binding site" evidence="18">
    <location>
        <position position="418"/>
    </location>
    <ligand>
        <name>acetyl-CoA</name>
        <dbReference type="ChEBI" id="CHEBI:57288"/>
    </ligand>
</feature>
<dbReference type="CDD" id="cd03353">
    <property type="entry name" value="LbH_GlmU_C"/>
    <property type="match status" value="1"/>
</dbReference>
<evidence type="ECO:0000256" key="18">
    <source>
        <dbReference type="HAMAP-Rule" id="MF_01631"/>
    </source>
</evidence>
<keyword evidence="5 18" id="KW-0808">Transferase</keyword>
<evidence type="ECO:0000256" key="14">
    <source>
        <dbReference type="ARBA" id="ARBA00023316"/>
    </source>
</evidence>
<dbReference type="InterPro" id="IPR005882">
    <property type="entry name" value="Bifunctional_GlmU"/>
</dbReference>
<evidence type="ECO:0000256" key="4">
    <source>
        <dbReference type="ARBA" id="ARBA00022490"/>
    </source>
</evidence>
<proteinExistence type="inferred from homology"/>
<comment type="subcellular location">
    <subcellularLocation>
        <location evidence="1 18">Cytoplasm</location>
    </subcellularLocation>
</comment>
<dbReference type="HAMAP" id="MF_01631">
    <property type="entry name" value="GlmU"/>
    <property type="match status" value="1"/>
</dbReference>
<evidence type="ECO:0000256" key="6">
    <source>
        <dbReference type="ARBA" id="ARBA00022695"/>
    </source>
</evidence>
<evidence type="ECO:0000256" key="7">
    <source>
        <dbReference type="ARBA" id="ARBA00022723"/>
    </source>
</evidence>
<gene>
    <name evidence="18 20" type="primary">glmU</name>
    <name evidence="20" type="ORF">OCL97_19265</name>
</gene>
<evidence type="ECO:0000256" key="15">
    <source>
        <dbReference type="ARBA" id="ARBA00048247"/>
    </source>
</evidence>
<feature type="binding site" evidence="18">
    <location>
        <begin position="19"/>
        <end position="22"/>
    </location>
    <ligand>
        <name>UDP-N-acetyl-alpha-D-glucosamine</name>
        <dbReference type="ChEBI" id="CHEBI:57705"/>
    </ligand>
</feature>
<comment type="similarity">
    <text evidence="2 18">In the C-terminal section; belongs to the transferase hexapeptide repeat family.</text>
</comment>
<feature type="region of interest" description="Pyrophosphorylase" evidence="18">
    <location>
        <begin position="1"/>
        <end position="241"/>
    </location>
</feature>
<keyword evidence="11 18" id="KW-0573">Peptidoglycan synthesis</keyword>
<dbReference type="InterPro" id="IPR029044">
    <property type="entry name" value="Nucleotide-diphossugar_trans"/>
</dbReference>
<feature type="binding site" evidence="18">
    <location>
        <position position="116"/>
    </location>
    <ligand>
        <name>Mg(2+)</name>
        <dbReference type="ChEBI" id="CHEBI:18420"/>
    </ligand>
</feature>
<comment type="catalytic activity">
    <reaction evidence="16 18">
        <text>N-acetyl-alpha-D-glucosamine 1-phosphate + UTP + H(+) = UDP-N-acetyl-alpha-D-glucosamine + diphosphate</text>
        <dbReference type="Rhea" id="RHEA:13509"/>
        <dbReference type="ChEBI" id="CHEBI:15378"/>
        <dbReference type="ChEBI" id="CHEBI:33019"/>
        <dbReference type="ChEBI" id="CHEBI:46398"/>
        <dbReference type="ChEBI" id="CHEBI:57705"/>
        <dbReference type="ChEBI" id="CHEBI:57776"/>
        <dbReference type="EC" id="2.7.7.23"/>
    </reaction>
</comment>
<evidence type="ECO:0000259" key="19">
    <source>
        <dbReference type="Pfam" id="PF12804"/>
    </source>
</evidence>
<feature type="binding site" evidence="18">
    <location>
        <position position="361"/>
    </location>
    <ligand>
        <name>UDP-N-acetyl-alpha-D-glucosamine</name>
        <dbReference type="ChEBI" id="CHEBI:57705"/>
    </ligand>
</feature>
<evidence type="ECO:0000256" key="1">
    <source>
        <dbReference type="ARBA" id="ARBA00004496"/>
    </source>
</evidence>
<feature type="binding site" evidence="18">
    <location>
        <position position="400"/>
    </location>
    <ligand>
        <name>acetyl-CoA</name>
        <dbReference type="ChEBI" id="CHEBI:57288"/>
    </ligand>
</feature>
<feature type="binding site" evidence="18">
    <location>
        <position position="346"/>
    </location>
    <ligand>
        <name>UDP-N-acetyl-alpha-D-glucosamine</name>
        <dbReference type="ChEBI" id="CHEBI:57705"/>
    </ligand>
</feature>
<dbReference type="InterPro" id="IPR011004">
    <property type="entry name" value="Trimer_LpxA-like_sf"/>
</dbReference>
<dbReference type="PANTHER" id="PTHR43584:SF3">
    <property type="entry name" value="BIFUNCTIONAL PROTEIN GLMU"/>
    <property type="match status" value="1"/>
</dbReference>
<evidence type="ECO:0000256" key="9">
    <source>
        <dbReference type="ARBA" id="ARBA00022842"/>
    </source>
</evidence>
<keyword evidence="21" id="KW-1185">Reference proteome</keyword>
<dbReference type="Gene3D" id="2.160.10.10">
    <property type="entry name" value="Hexapeptide repeat proteins"/>
    <property type="match status" value="1"/>
</dbReference>
<evidence type="ECO:0000256" key="17">
    <source>
        <dbReference type="ARBA" id="ARBA00049628"/>
    </source>
</evidence>
<evidence type="ECO:0000256" key="10">
    <source>
        <dbReference type="ARBA" id="ARBA00022960"/>
    </source>
</evidence>
<dbReference type="Proteomes" id="UP001598130">
    <property type="component" value="Unassembled WGS sequence"/>
</dbReference>
<dbReference type="SUPFAM" id="SSF53448">
    <property type="entry name" value="Nucleotide-diphospho-sugar transferases"/>
    <property type="match status" value="1"/>
</dbReference>
<feature type="binding site" evidence="18">
    <location>
        <position position="372"/>
    </location>
    <ligand>
        <name>UDP-N-acetyl-alpha-D-glucosamine</name>
        <dbReference type="ChEBI" id="CHEBI:57705"/>
    </ligand>
</feature>
<keyword evidence="8 18" id="KW-0677">Repeat</keyword>
<dbReference type="GO" id="GO:0003977">
    <property type="term" value="F:UDP-N-acetylglucosamine diphosphorylase activity"/>
    <property type="evidence" value="ECO:0007669"/>
    <property type="project" value="UniProtKB-EC"/>
</dbReference>
<dbReference type="RefSeq" id="WP_377371399.1">
    <property type="nucleotide sequence ID" value="NZ_JAOTJD010000046.1"/>
</dbReference>
<evidence type="ECO:0000256" key="16">
    <source>
        <dbReference type="ARBA" id="ARBA00048493"/>
    </source>
</evidence>
<protein>
    <recommendedName>
        <fullName evidence="18">Bifunctional protein GlmU</fullName>
    </recommendedName>
    <domain>
        <recommendedName>
            <fullName evidence="18">UDP-N-acetylglucosamine pyrophosphorylase</fullName>
            <ecNumber evidence="18">2.7.7.23</ecNumber>
        </recommendedName>
        <alternativeName>
            <fullName evidence="18">N-acetylglucosamine-1-phosphate uridyltransferase</fullName>
        </alternativeName>
    </domain>
    <domain>
        <recommendedName>
            <fullName evidence="18">Glucosamine-1-phosphate N-acetyltransferase</fullName>
            <ecNumber evidence="18">2.3.1.157</ecNumber>
        </recommendedName>
    </domain>
</protein>
<feature type="binding site" evidence="18">
    <location>
        <position position="182"/>
    </location>
    <ligand>
        <name>UDP-N-acetyl-alpha-D-glucosamine</name>
        <dbReference type="ChEBI" id="CHEBI:57705"/>
    </ligand>
</feature>
<comment type="pathway">
    <text evidence="18">Nucleotide-sugar biosynthesis; UDP-N-acetyl-alpha-D-glucosamine biosynthesis; UDP-N-acetyl-alpha-D-glucosamine from N-acetyl-alpha-D-glucosamine 1-phosphate: step 1/1.</text>
</comment>
<evidence type="ECO:0000313" key="20">
    <source>
        <dbReference type="EMBL" id="MFD3266103.1"/>
    </source>
</evidence>
<evidence type="ECO:0000256" key="8">
    <source>
        <dbReference type="ARBA" id="ARBA00022737"/>
    </source>
</evidence>
<feature type="binding site" evidence="18">
    <location>
        <begin position="381"/>
        <end position="382"/>
    </location>
    <ligand>
        <name>acetyl-CoA</name>
        <dbReference type="ChEBI" id="CHEBI:57288"/>
    </ligand>
</feature>
<comment type="cofactor">
    <cofactor evidence="18">
        <name>Mg(2+)</name>
        <dbReference type="ChEBI" id="CHEBI:18420"/>
    </cofactor>
    <text evidence="18">Binds 1 Mg(2+) ion per subunit.</text>
</comment>
<feature type="domain" description="MobA-like NTP transferase" evidence="19">
    <location>
        <begin position="16"/>
        <end position="141"/>
    </location>
</feature>
<dbReference type="Gene3D" id="3.90.550.10">
    <property type="entry name" value="Spore Coat Polysaccharide Biosynthesis Protein SpsA, Chain A"/>
    <property type="match status" value="1"/>
</dbReference>
<feature type="binding site" evidence="18">
    <location>
        <position position="328"/>
    </location>
    <ligand>
        <name>UDP-N-acetyl-alpha-D-glucosamine</name>
        <dbReference type="ChEBI" id="CHEBI:57705"/>
    </ligand>
</feature>
<feature type="region of interest" description="N-acetyltransferase" evidence="18">
    <location>
        <begin position="263"/>
        <end position="459"/>
    </location>
</feature>
<feature type="active site" description="Proton acceptor" evidence="18">
    <location>
        <position position="358"/>
    </location>
</feature>
<dbReference type="SUPFAM" id="SSF51161">
    <property type="entry name" value="Trimeric LpxA-like enzymes"/>
    <property type="match status" value="1"/>
</dbReference>
<organism evidence="20 21">
    <name type="scientific">Phenylobacterium ferrooxidans</name>
    <dbReference type="NCBI Taxonomy" id="2982689"/>
    <lineage>
        <taxon>Bacteria</taxon>
        <taxon>Pseudomonadati</taxon>
        <taxon>Pseudomonadota</taxon>
        <taxon>Alphaproteobacteria</taxon>
        <taxon>Caulobacterales</taxon>
        <taxon>Caulobacteraceae</taxon>
        <taxon>Phenylobacterium</taxon>
    </lineage>
</organism>
<dbReference type="NCBIfam" id="TIGR01173">
    <property type="entry name" value="glmU"/>
    <property type="match status" value="1"/>
</dbReference>
<sequence>MSPPIPGSSPMTARAAVILAAGQGTRMKSPIPKLLHKVGGRTLLDRVIDTVELAGCERIVVVVGDHSPGVRALVVKRLGEGAVAVQDPPLGTAHAVLAAKDALADFNGNVLVTNGDCPLLQAADLDPLFALRAAGTDLAIMGFKPVDGLLYGRLIMGADGHVIRVVEPKDATAEELAVKACNAGMYCADRSALFGWLERVDNNNAKQEYYITSIVGLATAEEKLVRVNFAPENAVMGADTPMQLSQAEAIFQARARAHFLAQGVAMAAPETVHFSWDTQLAPGVQVEQFVVFAPGVTVETGAVIRAFSHLEGAKVGAGALIGPYARLRPGADIGEEAHIGNFVEVKKVKVGAGAKANHLSYLGDGTVGAKANIGAGTIFCNYDGFDKYETHIGENAFIGSNSALVAPVTVGAGAMTGSGSVVTADVPADGLALSRAPQQNKDGWAARFRAMKIAQKAKK</sequence>
<evidence type="ECO:0000256" key="5">
    <source>
        <dbReference type="ARBA" id="ARBA00022679"/>
    </source>
</evidence>
<feature type="binding site" evidence="18">
    <location>
        <begin position="91"/>
        <end position="92"/>
    </location>
    <ligand>
        <name>UDP-N-acetyl-alpha-D-glucosamine</name>
        <dbReference type="ChEBI" id="CHEBI:57705"/>
    </ligand>
</feature>
<keyword evidence="13 18" id="KW-0012">Acyltransferase</keyword>
<name>A0ABW6CUY3_9CAUL</name>
<feature type="binding site" evidence="18">
    <location>
        <position position="86"/>
    </location>
    <ligand>
        <name>UDP-N-acetyl-alpha-D-glucosamine</name>
        <dbReference type="ChEBI" id="CHEBI:57705"/>
    </ligand>
</feature>
<reference evidence="20 21" key="1">
    <citation type="submission" date="2022-09" db="EMBL/GenBank/DDBJ databases">
        <title>New species of Phenylobacterium.</title>
        <authorList>
            <person name="Mieszkin S."/>
        </authorList>
    </citation>
    <scope>NUCLEOTIDE SEQUENCE [LARGE SCALE GENOMIC DNA]</scope>
    <source>
        <strain evidence="20 21">HK31-G</strain>
    </source>
</reference>
<dbReference type="InterPro" id="IPR025877">
    <property type="entry name" value="MobA-like_NTP_Trfase"/>
</dbReference>
<comment type="function">
    <text evidence="17 18">Catalyzes the last two sequential reactions in the de novo biosynthetic pathway for UDP-N-acetylglucosamine (UDP-GlcNAc). The C-terminal domain catalyzes the transfer of acetyl group from acetyl coenzyme A to glucosamine-1-phosphate (GlcN-1-P) to produce N-acetylglucosamine-1-phosphate (GlcNAc-1-P), which is converted into UDP-GlcNAc by the transfer of uridine 5-monophosphate (from uridine 5-triphosphate), a reaction catalyzed by the N-terminal domain.</text>
</comment>
<feature type="region of interest" description="Linker" evidence="18">
    <location>
        <begin position="242"/>
        <end position="262"/>
    </location>
</feature>
<evidence type="ECO:0000256" key="3">
    <source>
        <dbReference type="ARBA" id="ARBA00007947"/>
    </source>
</evidence>
<dbReference type="InterPro" id="IPR038009">
    <property type="entry name" value="GlmU_C_LbH"/>
</dbReference>
<dbReference type="Pfam" id="PF00132">
    <property type="entry name" value="Hexapep"/>
    <property type="match status" value="2"/>
</dbReference>